<dbReference type="PRINTS" id="PR00368">
    <property type="entry name" value="FADPNR"/>
</dbReference>
<feature type="domain" description="FAD/NAD(P)-binding" evidence="5">
    <location>
        <begin position="4"/>
        <end position="283"/>
    </location>
</feature>
<evidence type="ECO:0000313" key="8">
    <source>
        <dbReference type="Proteomes" id="UP001500393"/>
    </source>
</evidence>
<reference evidence="7 8" key="1">
    <citation type="journal article" date="2019" name="Int. J. Syst. Evol. Microbiol.">
        <title>The Global Catalogue of Microorganisms (GCM) 10K type strain sequencing project: providing services to taxonomists for standard genome sequencing and annotation.</title>
        <authorList>
            <consortium name="The Broad Institute Genomics Platform"/>
            <consortium name="The Broad Institute Genome Sequencing Center for Infectious Disease"/>
            <person name="Wu L."/>
            <person name="Ma J."/>
        </authorList>
    </citation>
    <scope>NUCLEOTIDE SEQUENCE [LARGE SCALE GENOMIC DNA]</scope>
    <source>
        <strain evidence="7 8">JCM 14969</strain>
    </source>
</reference>
<gene>
    <name evidence="7" type="ORF">GCM10009789_87510</name>
</gene>
<evidence type="ECO:0000256" key="2">
    <source>
        <dbReference type="ARBA" id="ARBA00022630"/>
    </source>
</evidence>
<dbReference type="InterPro" id="IPR050446">
    <property type="entry name" value="FAD-oxidoreductase/Apoptosis"/>
</dbReference>
<dbReference type="Proteomes" id="UP001500393">
    <property type="component" value="Unassembled WGS sequence"/>
</dbReference>
<name>A0ABN2EZK8_9ACTN</name>
<dbReference type="PANTHER" id="PTHR43557:SF2">
    <property type="entry name" value="RIESKE DOMAIN-CONTAINING PROTEIN-RELATED"/>
    <property type="match status" value="1"/>
</dbReference>
<keyword evidence="3" id="KW-0274">FAD</keyword>
<dbReference type="InterPro" id="IPR023753">
    <property type="entry name" value="FAD/NAD-binding_dom"/>
</dbReference>
<evidence type="ECO:0000256" key="3">
    <source>
        <dbReference type="ARBA" id="ARBA00022827"/>
    </source>
</evidence>
<dbReference type="EMBL" id="BAAAOS010000077">
    <property type="protein sequence ID" value="GAA1620404.1"/>
    <property type="molecule type" value="Genomic_DNA"/>
</dbReference>
<accession>A0ABN2EZK8</accession>
<evidence type="ECO:0000313" key="7">
    <source>
        <dbReference type="EMBL" id="GAA1620404.1"/>
    </source>
</evidence>
<keyword evidence="8" id="KW-1185">Reference proteome</keyword>
<keyword evidence="4" id="KW-0560">Oxidoreductase</keyword>
<dbReference type="Gene3D" id="3.50.50.60">
    <property type="entry name" value="FAD/NAD(P)-binding domain"/>
    <property type="match status" value="2"/>
</dbReference>
<evidence type="ECO:0000256" key="4">
    <source>
        <dbReference type="ARBA" id="ARBA00023002"/>
    </source>
</evidence>
<dbReference type="InterPro" id="IPR016156">
    <property type="entry name" value="FAD/NAD-linked_Rdtase_dimer_sf"/>
</dbReference>
<protein>
    <submittedName>
        <fullName evidence="7">FAD-dependent oxidoreductase</fullName>
    </submittedName>
</protein>
<evidence type="ECO:0000259" key="5">
    <source>
        <dbReference type="Pfam" id="PF07992"/>
    </source>
</evidence>
<organism evidence="7 8">
    <name type="scientific">Kribbella sancticallisti</name>
    <dbReference type="NCBI Taxonomy" id="460087"/>
    <lineage>
        <taxon>Bacteria</taxon>
        <taxon>Bacillati</taxon>
        <taxon>Actinomycetota</taxon>
        <taxon>Actinomycetes</taxon>
        <taxon>Propionibacteriales</taxon>
        <taxon>Kribbellaceae</taxon>
        <taxon>Kribbella</taxon>
    </lineage>
</organism>
<feature type="domain" description="Reductase C-terminal" evidence="6">
    <location>
        <begin position="305"/>
        <end position="362"/>
    </location>
</feature>
<comment type="cofactor">
    <cofactor evidence="1">
        <name>FAD</name>
        <dbReference type="ChEBI" id="CHEBI:57692"/>
    </cofactor>
</comment>
<evidence type="ECO:0000259" key="6">
    <source>
        <dbReference type="Pfam" id="PF14759"/>
    </source>
</evidence>
<dbReference type="SUPFAM" id="SSF51905">
    <property type="entry name" value="FAD/NAD(P)-binding domain"/>
    <property type="match status" value="2"/>
</dbReference>
<dbReference type="PANTHER" id="PTHR43557">
    <property type="entry name" value="APOPTOSIS-INDUCING FACTOR 1"/>
    <property type="match status" value="1"/>
</dbReference>
<dbReference type="InterPro" id="IPR036188">
    <property type="entry name" value="FAD/NAD-bd_sf"/>
</dbReference>
<comment type="caution">
    <text evidence="7">The sequence shown here is derived from an EMBL/GenBank/DDBJ whole genome shotgun (WGS) entry which is preliminary data.</text>
</comment>
<dbReference type="Pfam" id="PF07992">
    <property type="entry name" value="Pyr_redox_2"/>
    <property type="match status" value="1"/>
</dbReference>
<dbReference type="Gene3D" id="3.30.390.30">
    <property type="match status" value="1"/>
</dbReference>
<dbReference type="SUPFAM" id="SSF55424">
    <property type="entry name" value="FAD/NAD-linked reductases, dimerisation (C-terminal) domain"/>
    <property type="match status" value="1"/>
</dbReference>
<dbReference type="Pfam" id="PF14759">
    <property type="entry name" value="Reductase_C"/>
    <property type="match status" value="1"/>
</dbReference>
<evidence type="ECO:0000256" key="1">
    <source>
        <dbReference type="ARBA" id="ARBA00001974"/>
    </source>
</evidence>
<keyword evidence="2" id="KW-0285">Flavoprotein</keyword>
<sequence>MRRRIVVVGASLAGLRTAEALRRLGHQGPITIVGAEPHTPYDRPPLSKDLLSGRATPAGIRLPQATDLKADWMLGVAAAALHSDVRQVELADGRMLRYDGLVIATGVRAAPGGQGALMLRSLDDAIAIRDQLRPGRRVAVLGGGFLGNEIAAVARQRGCEVDLVMRQALPLLAAAGEPVAALVAELHCRAGVVLHQLSEELRYSADLVVAATGTVSNTEWLHGSGLLPAADGLQCDERLRPLRTDGSAIPDVVAAGDVVRWPHTLADGELVALGHWSNAVDQAETAARNLLFPTQQRPFIAVPSFWSDLYGAQLRAVGLPRLGTPRIEEHDPDRNRLVVTYHRDSRLVGALTVNRSSRLARYHADLANHMLSRSARMSQVAGCLVSGSRAGSEENTPPVARSCL</sequence>
<dbReference type="InterPro" id="IPR028202">
    <property type="entry name" value="Reductase_C"/>
</dbReference>
<proteinExistence type="predicted"/>